<keyword evidence="7" id="KW-0436">Ligase</keyword>
<name>A0A5B8NMS2_9CHRO</name>
<dbReference type="Proteomes" id="UP000318453">
    <property type="component" value="Chromosome"/>
</dbReference>
<feature type="transmembrane region" description="Helical" evidence="5">
    <location>
        <begin position="210"/>
        <end position="225"/>
    </location>
</feature>
<feature type="transmembrane region" description="Helical" evidence="5">
    <location>
        <begin position="20"/>
        <end position="40"/>
    </location>
</feature>
<evidence type="ECO:0000256" key="1">
    <source>
        <dbReference type="ARBA" id="ARBA00004141"/>
    </source>
</evidence>
<dbReference type="PANTHER" id="PTHR37422:SF13">
    <property type="entry name" value="LIPOPOLYSACCHARIDE BIOSYNTHESIS PROTEIN PA4999-RELATED"/>
    <property type="match status" value="1"/>
</dbReference>
<protein>
    <submittedName>
        <fullName evidence="7">O-antigen ligase family protein</fullName>
    </submittedName>
</protein>
<accession>A0A5B8NMS2</accession>
<keyword evidence="2 5" id="KW-0812">Transmembrane</keyword>
<feature type="transmembrane region" description="Helical" evidence="5">
    <location>
        <begin position="76"/>
        <end position="97"/>
    </location>
</feature>
<feature type="transmembrane region" description="Helical" evidence="5">
    <location>
        <begin position="106"/>
        <end position="127"/>
    </location>
</feature>
<feature type="transmembrane region" description="Helical" evidence="5">
    <location>
        <begin position="52"/>
        <end position="70"/>
    </location>
</feature>
<keyword evidence="3 5" id="KW-1133">Transmembrane helix</keyword>
<dbReference type="PANTHER" id="PTHR37422">
    <property type="entry name" value="TEICHURONIC ACID BIOSYNTHESIS PROTEIN TUAE"/>
    <property type="match status" value="1"/>
</dbReference>
<feature type="transmembrane region" description="Helical" evidence="5">
    <location>
        <begin position="373"/>
        <end position="390"/>
    </location>
</feature>
<feature type="transmembrane region" description="Helical" evidence="5">
    <location>
        <begin position="330"/>
        <end position="353"/>
    </location>
</feature>
<proteinExistence type="predicted"/>
<dbReference type="InterPro" id="IPR051533">
    <property type="entry name" value="WaaL-like"/>
</dbReference>
<dbReference type="RefSeq" id="WP_146295919.1">
    <property type="nucleotide sequence ID" value="NZ_CP042326.1"/>
</dbReference>
<reference evidence="7" key="1">
    <citation type="submission" date="2019-08" db="EMBL/GenBank/DDBJ databases">
        <title>Carotenoids and Carotenoid Binding Proteins in the Halophilic Cyanobacterium Euhalothece sp. ZM00.</title>
        <authorList>
            <person name="Cho S.M."/>
            <person name="Song J.Y."/>
            <person name="Park Y.-I."/>
        </authorList>
    </citation>
    <scope>NUCLEOTIDE SEQUENCE [LARGE SCALE GENOMIC DNA]</scope>
    <source>
        <strain evidence="7">Z-M001</strain>
    </source>
</reference>
<evidence type="ECO:0000256" key="4">
    <source>
        <dbReference type="ARBA" id="ARBA00023136"/>
    </source>
</evidence>
<feature type="domain" description="O-antigen ligase-related" evidence="6">
    <location>
        <begin position="194"/>
        <end position="339"/>
    </location>
</feature>
<dbReference type="EMBL" id="CP042326">
    <property type="protein sequence ID" value="QDZ40236.1"/>
    <property type="molecule type" value="Genomic_DNA"/>
</dbReference>
<keyword evidence="8" id="KW-1185">Reference proteome</keyword>
<keyword evidence="4 5" id="KW-0472">Membrane</keyword>
<dbReference type="GO" id="GO:0016020">
    <property type="term" value="C:membrane"/>
    <property type="evidence" value="ECO:0007669"/>
    <property type="project" value="UniProtKB-SubCell"/>
</dbReference>
<evidence type="ECO:0000256" key="3">
    <source>
        <dbReference type="ARBA" id="ARBA00022989"/>
    </source>
</evidence>
<dbReference type="InterPro" id="IPR007016">
    <property type="entry name" value="O-antigen_ligase-rel_domated"/>
</dbReference>
<evidence type="ECO:0000259" key="6">
    <source>
        <dbReference type="Pfam" id="PF04932"/>
    </source>
</evidence>
<dbReference type="KEGG" id="enn:FRE64_09910"/>
<gene>
    <name evidence="7" type="ORF">FRE64_09910</name>
</gene>
<sequence>MLTSERLPRLWRWGQGMFLIFPFLPTFGSIGLLIIASVVVIKEKQELLKRPLVWGLLAFTLWLCVTSTTAAYPQEAWLGIANFVPFFIVLMGMSVLVETPAQLRRLAWLGVAAAIPIAILGIGQITANWTTPEGLQPMLGWHIAPSNRLESILLNANTAAAYLLVMFTLALGLWVEAYRWRKKQLWEWLGLTAIVFLLAGALFLTGSRNGWIGLLLVITTFVFYLRWYWLIAFGSTVVITILGAAFAPSPLNHWLRWIIPYYIWGRVNGEIYNRDFERLRTTIWQFAWELTQQRPLFGWGLRNFTPIYEQAAGTWLGHPHSLPLMLSTEIGIPGLLFFLILVGSAIARSIVLLTIWSELTPTPGAQQWQQDKLIFFTFIVAFLALTIFNFADVTLFDLRLNLLGWLLFAMIHGVSHNYRHLILGKKLVS</sequence>
<evidence type="ECO:0000313" key="8">
    <source>
        <dbReference type="Proteomes" id="UP000318453"/>
    </source>
</evidence>
<evidence type="ECO:0000256" key="5">
    <source>
        <dbReference type="SAM" id="Phobius"/>
    </source>
</evidence>
<dbReference type="GO" id="GO:0016874">
    <property type="term" value="F:ligase activity"/>
    <property type="evidence" value="ECO:0007669"/>
    <property type="project" value="UniProtKB-KW"/>
</dbReference>
<comment type="subcellular location">
    <subcellularLocation>
        <location evidence="1">Membrane</location>
        <topology evidence="1">Multi-pass membrane protein</topology>
    </subcellularLocation>
</comment>
<evidence type="ECO:0000256" key="2">
    <source>
        <dbReference type="ARBA" id="ARBA00022692"/>
    </source>
</evidence>
<dbReference type="Pfam" id="PF04932">
    <property type="entry name" value="Wzy_C"/>
    <property type="match status" value="1"/>
</dbReference>
<evidence type="ECO:0000313" key="7">
    <source>
        <dbReference type="EMBL" id="QDZ40236.1"/>
    </source>
</evidence>
<organism evidence="7 8">
    <name type="scientific">Euhalothece natronophila Z-M001</name>
    <dbReference type="NCBI Taxonomy" id="522448"/>
    <lineage>
        <taxon>Bacteria</taxon>
        <taxon>Bacillati</taxon>
        <taxon>Cyanobacteriota</taxon>
        <taxon>Cyanophyceae</taxon>
        <taxon>Oscillatoriophycideae</taxon>
        <taxon>Chroococcales</taxon>
        <taxon>Halothecacae</taxon>
        <taxon>Halothece cluster</taxon>
        <taxon>Euhalothece</taxon>
    </lineage>
</organism>
<feature type="transmembrane region" description="Helical" evidence="5">
    <location>
        <begin position="159"/>
        <end position="178"/>
    </location>
</feature>
<feature type="transmembrane region" description="Helical" evidence="5">
    <location>
        <begin position="185"/>
        <end position="204"/>
    </location>
</feature>
<dbReference type="OrthoDB" id="547142at2"/>
<dbReference type="AlphaFoldDB" id="A0A5B8NMS2"/>